<feature type="region of interest" description="Disordered" evidence="5">
    <location>
        <begin position="1"/>
        <end position="28"/>
    </location>
</feature>
<keyword evidence="4 6" id="KW-0472">Membrane</keyword>
<feature type="transmembrane region" description="Helical" evidence="6">
    <location>
        <begin position="35"/>
        <end position="56"/>
    </location>
</feature>
<reference evidence="8" key="1">
    <citation type="submission" date="2018-06" db="EMBL/GenBank/DDBJ databases">
        <authorList>
            <person name="Zhirakovskaya E."/>
        </authorList>
    </citation>
    <scope>NUCLEOTIDE SEQUENCE</scope>
</reference>
<feature type="transmembrane region" description="Helical" evidence="6">
    <location>
        <begin position="276"/>
        <end position="294"/>
    </location>
</feature>
<evidence type="ECO:0000256" key="2">
    <source>
        <dbReference type="ARBA" id="ARBA00022692"/>
    </source>
</evidence>
<gene>
    <name evidence="8" type="ORF">MNBD_ALPHA12-288</name>
</gene>
<evidence type="ECO:0000259" key="7">
    <source>
        <dbReference type="PROSITE" id="PS50928"/>
    </source>
</evidence>
<dbReference type="Gene3D" id="1.10.3720.10">
    <property type="entry name" value="MetI-like"/>
    <property type="match status" value="1"/>
</dbReference>
<feature type="transmembrane region" description="Helical" evidence="6">
    <location>
        <begin position="215"/>
        <end position="240"/>
    </location>
</feature>
<dbReference type="InterPro" id="IPR035906">
    <property type="entry name" value="MetI-like_sf"/>
</dbReference>
<dbReference type="EMBL" id="UOEO01000245">
    <property type="protein sequence ID" value="VAW23744.1"/>
    <property type="molecule type" value="Genomic_DNA"/>
</dbReference>
<evidence type="ECO:0000256" key="3">
    <source>
        <dbReference type="ARBA" id="ARBA00022989"/>
    </source>
</evidence>
<keyword evidence="2 6" id="KW-0812">Transmembrane</keyword>
<feature type="transmembrane region" description="Helical" evidence="6">
    <location>
        <begin position="138"/>
        <end position="162"/>
    </location>
</feature>
<dbReference type="SUPFAM" id="SSF161098">
    <property type="entry name" value="MetI-like"/>
    <property type="match status" value="1"/>
</dbReference>
<feature type="compositionally biased region" description="Polar residues" evidence="5">
    <location>
        <begin position="1"/>
        <end position="10"/>
    </location>
</feature>
<name>A0A3B0UUG7_9ZZZZ</name>
<evidence type="ECO:0000256" key="4">
    <source>
        <dbReference type="ARBA" id="ARBA00023136"/>
    </source>
</evidence>
<proteinExistence type="predicted"/>
<dbReference type="CDD" id="cd06261">
    <property type="entry name" value="TM_PBP2"/>
    <property type="match status" value="1"/>
</dbReference>
<keyword evidence="3 6" id="KW-1133">Transmembrane helix</keyword>
<evidence type="ECO:0000256" key="1">
    <source>
        <dbReference type="ARBA" id="ARBA00004141"/>
    </source>
</evidence>
<dbReference type="InterPro" id="IPR000515">
    <property type="entry name" value="MetI-like"/>
</dbReference>
<evidence type="ECO:0000313" key="8">
    <source>
        <dbReference type="EMBL" id="VAW23744.1"/>
    </source>
</evidence>
<evidence type="ECO:0000256" key="5">
    <source>
        <dbReference type="SAM" id="MobiDB-lite"/>
    </source>
</evidence>
<feature type="transmembrane region" description="Helical" evidence="6">
    <location>
        <begin position="109"/>
        <end position="131"/>
    </location>
</feature>
<comment type="subcellular location">
    <subcellularLocation>
        <location evidence="1">Membrane</location>
        <topology evidence="1">Multi-pass membrane protein</topology>
    </subcellularLocation>
</comment>
<sequence length="310" mass="34132">MSVQTQTAAASSGVAINDKTEPRGPKPKRISASRIGVYAFLVLAALFFIVPLWVMVVTSLKTMPEIRLGNLFNWPANLTFEPWIKAWQTACTGRDCNGISPGFFNSVKIAVPSVIVSVLISAINGYALSFWKYKGANIFFALLIFGAFVPYQVVIYPLIIAFRELHIFATLQGIIILHTIFGMPILTLLFRNYFASLPIDLFKAARVDGAGFWQIFFKIMVPMSVPITIVAIILQVTGIWNDFLFGMVFAGRQNMPMTVQLNNIVATTTGTREYNVNMAATILTALVPLAVYFISGKWFVRGIAAGAVKG</sequence>
<dbReference type="PANTHER" id="PTHR43879">
    <property type="entry name" value="ABC TRANSPORTER PERMEASE PROTEIN"/>
    <property type="match status" value="1"/>
</dbReference>
<organism evidence="8">
    <name type="scientific">hydrothermal vent metagenome</name>
    <dbReference type="NCBI Taxonomy" id="652676"/>
    <lineage>
        <taxon>unclassified sequences</taxon>
        <taxon>metagenomes</taxon>
        <taxon>ecological metagenomes</taxon>
    </lineage>
</organism>
<dbReference type="PANTHER" id="PTHR43879:SF1">
    <property type="entry name" value="GLUCOSE IMPORT SYSTEM PERMEASE PROTEIN GLCU"/>
    <property type="match status" value="1"/>
</dbReference>
<dbReference type="Pfam" id="PF00528">
    <property type="entry name" value="BPD_transp_1"/>
    <property type="match status" value="1"/>
</dbReference>
<feature type="domain" description="ABC transmembrane type-1" evidence="7">
    <location>
        <begin position="103"/>
        <end position="295"/>
    </location>
</feature>
<dbReference type="PROSITE" id="PS50928">
    <property type="entry name" value="ABC_TM1"/>
    <property type="match status" value="1"/>
</dbReference>
<dbReference type="GO" id="GO:0016020">
    <property type="term" value="C:membrane"/>
    <property type="evidence" value="ECO:0007669"/>
    <property type="project" value="UniProtKB-SubCell"/>
</dbReference>
<dbReference type="GO" id="GO:0055085">
    <property type="term" value="P:transmembrane transport"/>
    <property type="evidence" value="ECO:0007669"/>
    <property type="project" value="InterPro"/>
</dbReference>
<dbReference type="AlphaFoldDB" id="A0A3B0UUG7"/>
<protein>
    <submittedName>
        <fullName evidence="8">ABC transporter, permease protein 2 (Cluster 1, maltose/g3p/polyamine/iron)</fullName>
    </submittedName>
</protein>
<evidence type="ECO:0000256" key="6">
    <source>
        <dbReference type="SAM" id="Phobius"/>
    </source>
</evidence>
<feature type="transmembrane region" description="Helical" evidence="6">
    <location>
        <begin position="174"/>
        <end position="194"/>
    </location>
</feature>
<accession>A0A3B0UUG7</accession>